<dbReference type="EMBL" id="QUSY01000245">
    <property type="protein sequence ID" value="RHY31086.1"/>
    <property type="molecule type" value="Genomic_DNA"/>
</dbReference>
<accession>A0A3R6VND5</accession>
<sequence>MDQPHSLYGMLQRRKWPKKTHRPSSRYRREAAARYSAVSSPTKDAVNSNVGSVLDLERISDEAKLMQQHDFDVKVSSGNLSTIIHEVSLYDSFDDLELDKIEATIAVDPSGDDILFTNDECLQTAAIPAPSPPTSPPRRRQHVLLELDHRASVIESEVTVKAHENAVAAVDATLASIQKFVRGSSCLDHHIVDLVDMFQADVLSQTRLVRKLRAVDRRKALLMAHVEARAHALRVVGAALTVQRNFRRRQIARRAKFGAMRRRHAKKVVAAVKVQSIARMYLAMNELRRMRTTYPTAALVIQCAVRRHQRAHANQDTKLWMALQDTASTVQKQRLKWMQMEPPQAAMCIQGGWKGYKTRKRLARQFAKDKERDRRLANRSRRVAATCIQRHVRGMLGRKRFWFALMTKYATSIQRLFRNRKARRDIAVMRAYVKAARLIQTRWLNKKEFVQFRRHRRAAVAIQSVVRMWLDKKRFVQRVEAFHRRLEVRLVGQVLFAQRTLDVVQTQLLQLSWQFATHTAADTAVTKKHYQPSPMLAAAASGNVQRALYSRDADGMWTTMGCFGLWQTIYLDVCRHGNTPDAVEIGSCEDVTVNPLAPPNRRGSHVTHPPLGFHNAMSYLLTLRYPDKATALTMEQRFLTFMHELVLVSKFGEAYRLNLAALAMERASWAAHVIQSMCRRRQQLKRHQAFVQRLKDDVVRSAFTYKLRKVVGLAPTLASDTVDEVHAAQQRKDNVVAALGWATYDYTKGLFVLSLPGMSMA</sequence>
<dbReference type="Pfam" id="PF00612">
    <property type="entry name" value="IQ"/>
    <property type="match status" value="4"/>
</dbReference>
<name>A0A3R6VND5_9STRA</name>
<comment type="caution">
    <text evidence="2">The sequence shown here is derived from an EMBL/GenBank/DDBJ whole genome shotgun (WGS) entry which is preliminary data.</text>
</comment>
<dbReference type="Proteomes" id="UP000285060">
    <property type="component" value="Unassembled WGS sequence"/>
</dbReference>
<dbReference type="SMART" id="SM00015">
    <property type="entry name" value="IQ"/>
    <property type="match status" value="7"/>
</dbReference>
<evidence type="ECO:0000313" key="3">
    <source>
        <dbReference type="Proteomes" id="UP000285060"/>
    </source>
</evidence>
<dbReference type="AlphaFoldDB" id="A0A3R6VND5"/>
<dbReference type="VEuPathDB" id="FungiDB:H310_03434"/>
<organism evidence="2 3">
    <name type="scientific">Aphanomyces invadans</name>
    <dbReference type="NCBI Taxonomy" id="157072"/>
    <lineage>
        <taxon>Eukaryota</taxon>
        <taxon>Sar</taxon>
        <taxon>Stramenopiles</taxon>
        <taxon>Oomycota</taxon>
        <taxon>Saprolegniomycetes</taxon>
        <taxon>Saprolegniales</taxon>
        <taxon>Verrucalvaceae</taxon>
        <taxon>Aphanomyces</taxon>
    </lineage>
</organism>
<dbReference type="InterPro" id="IPR000048">
    <property type="entry name" value="IQ_motif_EF-hand-BS"/>
</dbReference>
<reference evidence="2 3" key="1">
    <citation type="submission" date="2018-08" db="EMBL/GenBank/DDBJ databases">
        <title>Aphanomyces genome sequencing and annotation.</title>
        <authorList>
            <person name="Minardi D."/>
            <person name="Oidtmann B."/>
            <person name="Van Der Giezen M."/>
            <person name="Studholme D.J."/>
        </authorList>
    </citation>
    <scope>NUCLEOTIDE SEQUENCE [LARGE SCALE GENOMIC DNA]</scope>
    <source>
        <strain evidence="2 3">NJM0002</strain>
    </source>
</reference>
<feature type="compositionally biased region" description="Basic residues" evidence="1">
    <location>
        <begin position="12"/>
        <end position="26"/>
    </location>
</feature>
<protein>
    <submittedName>
        <fullName evidence="2">Uncharacterized protein</fullName>
    </submittedName>
</protein>
<dbReference type="Gene3D" id="1.20.5.190">
    <property type="match status" value="2"/>
</dbReference>
<feature type="region of interest" description="Disordered" evidence="1">
    <location>
        <begin position="1"/>
        <end position="30"/>
    </location>
</feature>
<evidence type="ECO:0000313" key="2">
    <source>
        <dbReference type="EMBL" id="RHY31086.1"/>
    </source>
</evidence>
<gene>
    <name evidence="2" type="ORF">DYB32_003761</name>
</gene>
<dbReference type="PROSITE" id="PS50096">
    <property type="entry name" value="IQ"/>
    <property type="match status" value="5"/>
</dbReference>
<keyword evidence="3" id="KW-1185">Reference proteome</keyword>
<proteinExistence type="predicted"/>
<evidence type="ECO:0000256" key="1">
    <source>
        <dbReference type="SAM" id="MobiDB-lite"/>
    </source>
</evidence>